<sequence length="392" mass="40742">MDQSDGGALGRLRATNRELLVGLVEGAGRLSRSELTRRSGLSRSTVSGLVKELLADEVLVEHEDRGTAHGGGSGRPPILLGLRESPGVVVGIDVGHRHVRIGLAGLDGTVRDEERFDMDVDETPDDTLDRLEEVYRGLLDAAGASGADVRAVALGLPGPVDLEGRMTSSILPRWRGHTPAVELEPRLGIRPTVDNDAHMGTAGEVTFGAARGVADLIYVKAATGLGAGIVVDGRLVRGGTGIAGEIGHVQVDESGRVCRCGSRGCLETEVGARRLVETLQTAHHERLTVDSVLALETEGDAGVARVLGDAGRAIGRVLADLCNVLNPQRIVVGGSLGASTALLGGIREAVDRYAQPNAADAVSVVPGELGERAELMGALATALAQQRSALLR</sequence>
<gene>
    <name evidence="2" type="ORF">FB467_1095</name>
</gene>
<protein>
    <submittedName>
        <fullName evidence="2">Putative NBD/HSP70 family sugar kinase</fullName>
    </submittedName>
</protein>
<proteinExistence type="inferred from homology"/>
<dbReference type="Pfam" id="PF00480">
    <property type="entry name" value="ROK"/>
    <property type="match status" value="1"/>
</dbReference>
<dbReference type="InterPro" id="IPR043129">
    <property type="entry name" value="ATPase_NBD"/>
</dbReference>
<organism evidence="2 3">
    <name type="scientific">Ornithinicoccus hortensis</name>
    <dbReference type="NCBI Taxonomy" id="82346"/>
    <lineage>
        <taxon>Bacteria</taxon>
        <taxon>Bacillati</taxon>
        <taxon>Actinomycetota</taxon>
        <taxon>Actinomycetes</taxon>
        <taxon>Micrococcales</taxon>
        <taxon>Intrasporangiaceae</taxon>
        <taxon>Ornithinicoccus</taxon>
    </lineage>
</organism>
<keyword evidence="2" id="KW-0418">Kinase</keyword>
<comment type="similarity">
    <text evidence="1">Belongs to the ROK (NagC/XylR) family.</text>
</comment>
<name>A0A542YPG3_9MICO</name>
<keyword evidence="2" id="KW-0808">Transferase</keyword>
<dbReference type="EMBL" id="VFOP01000001">
    <property type="protein sequence ID" value="TQL49995.1"/>
    <property type="molecule type" value="Genomic_DNA"/>
</dbReference>
<accession>A0A542YPG3</accession>
<dbReference type="InterPro" id="IPR036388">
    <property type="entry name" value="WH-like_DNA-bd_sf"/>
</dbReference>
<dbReference type="Gene3D" id="3.30.420.40">
    <property type="match status" value="2"/>
</dbReference>
<dbReference type="Gene3D" id="1.10.10.10">
    <property type="entry name" value="Winged helix-like DNA-binding domain superfamily/Winged helix DNA-binding domain"/>
    <property type="match status" value="1"/>
</dbReference>
<dbReference type="SUPFAM" id="SSF46785">
    <property type="entry name" value="Winged helix' DNA-binding domain"/>
    <property type="match status" value="1"/>
</dbReference>
<evidence type="ECO:0000256" key="1">
    <source>
        <dbReference type="ARBA" id="ARBA00006479"/>
    </source>
</evidence>
<dbReference type="GO" id="GO:0016301">
    <property type="term" value="F:kinase activity"/>
    <property type="evidence" value="ECO:0007669"/>
    <property type="project" value="UniProtKB-KW"/>
</dbReference>
<dbReference type="Proteomes" id="UP000319516">
    <property type="component" value="Unassembled WGS sequence"/>
</dbReference>
<dbReference type="PANTHER" id="PTHR18964">
    <property type="entry name" value="ROK (REPRESSOR, ORF, KINASE) FAMILY"/>
    <property type="match status" value="1"/>
</dbReference>
<dbReference type="PANTHER" id="PTHR18964:SF173">
    <property type="entry name" value="GLUCOKINASE"/>
    <property type="match status" value="1"/>
</dbReference>
<dbReference type="SUPFAM" id="SSF53067">
    <property type="entry name" value="Actin-like ATPase domain"/>
    <property type="match status" value="1"/>
</dbReference>
<evidence type="ECO:0000313" key="2">
    <source>
        <dbReference type="EMBL" id="TQL49995.1"/>
    </source>
</evidence>
<dbReference type="RefSeq" id="WP_141784190.1">
    <property type="nucleotide sequence ID" value="NZ_BAAAIK010000004.1"/>
</dbReference>
<dbReference type="AlphaFoldDB" id="A0A542YPG3"/>
<evidence type="ECO:0000313" key="3">
    <source>
        <dbReference type="Proteomes" id="UP000319516"/>
    </source>
</evidence>
<dbReference type="OrthoDB" id="3189808at2"/>
<comment type="caution">
    <text evidence="2">The sequence shown here is derived from an EMBL/GenBank/DDBJ whole genome shotgun (WGS) entry which is preliminary data.</text>
</comment>
<dbReference type="InterPro" id="IPR036390">
    <property type="entry name" value="WH_DNA-bd_sf"/>
</dbReference>
<dbReference type="InterPro" id="IPR000600">
    <property type="entry name" value="ROK"/>
</dbReference>
<keyword evidence="3" id="KW-1185">Reference proteome</keyword>
<reference evidence="2 3" key="1">
    <citation type="submission" date="2019-06" db="EMBL/GenBank/DDBJ databases">
        <title>Sequencing the genomes of 1000 actinobacteria strains.</title>
        <authorList>
            <person name="Klenk H.-P."/>
        </authorList>
    </citation>
    <scope>NUCLEOTIDE SEQUENCE [LARGE SCALE GENOMIC DNA]</scope>
    <source>
        <strain evidence="2 3">DSM 12335</strain>
    </source>
</reference>